<evidence type="ECO:0000313" key="4">
    <source>
        <dbReference type="Proteomes" id="UP001224890"/>
    </source>
</evidence>
<dbReference type="RefSeq" id="XP_060431235.1">
    <property type="nucleotide sequence ID" value="XM_060578269.1"/>
</dbReference>
<organism evidence="3 4">
    <name type="scientific">Colletotrichum godetiae</name>
    <dbReference type="NCBI Taxonomy" id="1209918"/>
    <lineage>
        <taxon>Eukaryota</taxon>
        <taxon>Fungi</taxon>
        <taxon>Dikarya</taxon>
        <taxon>Ascomycota</taxon>
        <taxon>Pezizomycotina</taxon>
        <taxon>Sordariomycetes</taxon>
        <taxon>Hypocreomycetidae</taxon>
        <taxon>Glomerellales</taxon>
        <taxon>Glomerellaceae</taxon>
        <taxon>Colletotrichum</taxon>
        <taxon>Colletotrichum acutatum species complex</taxon>
    </lineage>
</organism>
<dbReference type="PANTHER" id="PTHR10039">
    <property type="entry name" value="AMELOGENIN"/>
    <property type="match status" value="1"/>
</dbReference>
<keyword evidence="4" id="KW-1185">Reference proteome</keyword>
<comment type="caution">
    <text evidence="3">The sequence shown here is derived from an EMBL/GenBank/DDBJ whole genome shotgun (WGS) entry which is preliminary data.</text>
</comment>
<evidence type="ECO:0000259" key="2">
    <source>
        <dbReference type="Pfam" id="PF24883"/>
    </source>
</evidence>
<accession>A0AAJ0ANN0</accession>
<dbReference type="InterPro" id="IPR056884">
    <property type="entry name" value="NPHP3-like_N"/>
</dbReference>
<dbReference type="GeneID" id="85462795"/>
<dbReference type="InterPro" id="IPR027417">
    <property type="entry name" value="P-loop_NTPase"/>
</dbReference>
<gene>
    <name evidence="3" type="ORF">BDP55DRAFT_714367</name>
</gene>
<dbReference type="Gene3D" id="3.40.50.300">
    <property type="entry name" value="P-loop containing nucleotide triphosphate hydrolases"/>
    <property type="match status" value="1"/>
</dbReference>
<dbReference type="EMBL" id="JAHMHR010000015">
    <property type="protein sequence ID" value="KAK1687540.1"/>
    <property type="molecule type" value="Genomic_DNA"/>
</dbReference>
<feature type="domain" description="Nephrocystin 3-like N-terminal" evidence="2">
    <location>
        <begin position="238"/>
        <end position="405"/>
    </location>
</feature>
<protein>
    <recommendedName>
        <fullName evidence="2">Nephrocystin 3-like N-terminal domain-containing protein</fullName>
    </recommendedName>
</protein>
<keyword evidence="1" id="KW-0677">Repeat</keyword>
<proteinExistence type="predicted"/>
<name>A0AAJ0ANN0_9PEZI</name>
<evidence type="ECO:0000256" key="1">
    <source>
        <dbReference type="ARBA" id="ARBA00022737"/>
    </source>
</evidence>
<dbReference type="PANTHER" id="PTHR10039:SF5">
    <property type="entry name" value="NACHT DOMAIN-CONTAINING PROTEIN"/>
    <property type="match status" value="1"/>
</dbReference>
<reference evidence="3" key="1">
    <citation type="submission" date="2021-06" db="EMBL/GenBank/DDBJ databases">
        <title>Comparative genomics, transcriptomics and evolutionary studies reveal genomic signatures of adaptation to plant cell wall in hemibiotrophic fungi.</title>
        <authorList>
            <consortium name="DOE Joint Genome Institute"/>
            <person name="Baroncelli R."/>
            <person name="Diaz J.F."/>
            <person name="Benocci T."/>
            <person name="Peng M."/>
            <person name="Battaglia E."/>
            <person name="Haridas S."/>
            <person name="Andreopoulos W."/>
            <person name="Labutti K."/>
            <person name="Pangilinan J."/>
            <person name="Floch G.L."/>
            <person name="Makela M.R."/>
            <person name="Henrissat B."/>
            <person name="Grigoriev I.V."/>
            <person name="Crouch J.A."/>
            <person name="De Vries R.P."/>
            <person name="Sukno S.A."/>
            <person name="Thon M.R."/>
        </authorList>
    </citation>
    <scope>NUCLEOTIDE SEQUENCE</scope>
    <source>
        <strain evidence="3">CBS 193.32</strain>
    </source>
</reference>
<dbReference type="AlphaFoldDB" id="A0AAJ0ANN0"/>
<evidence type="ECO:0000313" key="3">
    <source>
        <dbReference type="EMBL" id="KAK1687540.1"/>
    </source>
</evidence>
<dbReference type="Proteomes" id="UP001224890">
    <property type="component" value="Unassembled WGS sequence"/>
</dbReference>
<sequence>MSKVQDMRGKRQLDRDTGFLRPIEALLALVPKVAYADTHFGVPNEGNQEQPRPLDPNALLGSSKVTSHSMDPFTALGLAAAIIQFVEFGAKLVSSSLDNIDHAVDLPRQRIDEEVALRKLAEKMQEHSFGAAEPSEELVLHAWRPGCEFKTSLEGSLGNQQSSVLRELRTLKEATLSMQSNYSGKLEEISAAIQSITYKSSISNESPSDASVSSHHDSHQLHEKLACGERQQFTSAISQTWLELGKGICWISDKAGSGKSTLMKHLGNHSRTAELLSAWAEPQECIVASHYFWSVGTRLQKSINGLLRSLLDEIFRQMPDLIDQIVPEGPGQNVYRLQSGENGRDWPIFQLERIVYQMVDCDKLALRFFFFVDGLDEYDGDHPKLILIPSRLASSPNVKLCVSSRPWNVFEDAYGKTSLWKLALQDLTQNDI</sequence>
<dbReference type="Pfam" id="PF24883">
    <property type="entry name" value="NPHP3_N"/>
    <property type="match status" value="1"/>
</dbReference>